<dbReference type="RefSeq" id="WP_128638275.1">
    <property type="nucleotide sequence ID" value="NZ_CP008947.1"/>
</dbReference>
<dbReference type="GO" id="GO:0050660">
    <property type="term" value="F:flavin adenine dinucleotide binding"/>
    <property type="evidence" value="ECO:0007669"/>
    <property type="project" value="InterPro"/>
</dbReference>
<evidence type="ECO:0000256" key="1">
    <source>
        <dbReference type="ARBA" id="ARBA00001974"/>
    </source>
</evidence>
<proteinExistence type="inferred from homology"/>
<dbReference type="SUPFAM" id="SSF56645">
    <property type="entry name" value="Acyl-CoA dehydrogenase NM domain-like"/>
    <property type="match status" value="1"/>
</dbReference>
<dbReference type="PANTHER" id="PTHR43884:SF20">
    <property type="entry name" value="ACYL-COA DEHYDROGENASE FADE28"/>
    <property type="match status" value="1"/>
</dbReference>
<dbReference type="Gene3D" id="1.10.540.10">
    <property type="entry name" value="Acyl-CoA dehydrogenase/oxidase, N-terminal domain"/>
    <property type="match status" value="1"/>
</dbReference>
<dbReference type="InterPro" id="IPR009075">
    <property type="entry name" value="AcylCo_DH/oxidase_C"/>
</dbReference>
<comment type="similarity">
    <text evidence="2 7">Belongs to the acyl-CoA dehydrogenase family.</text>
</comment>
<evidence type="ECO:0000259" key="10">
    <source>
        <dbReference type="Pfam" id="PF02771"/>
    </source>
</evidence>
<evidence type="ECO:0000256" key="6">
    <source>
        <dbReference type="ARBA" id="ARBA00052546"/>
    </source>
</evidence>
<dbReference type="FunFam" id="1.20.140.10:FF:000001">
    <property type="entry name" value="Acyl-CoA dehydrogenase"/>
    <property type="match status" value="1"/>
</dbReference>
<feature type="domain" description="Acyl-CoA dehydrogenase/oxidase N-terminal" evidence="10">
    <location>
        <begin position="8"/>
        <end position="119"/>
    </location>
</feature>
<dbReference type="InterPro" id="IPR006091">
    <property type="entry name" value="Acyl-CoA_Oxase/DH_mid-dom"/>
</dbReference>
<dbReference type="InterPro" id="IPR013786">
    <property type="entry name" value="AcylCoA_DH/ox_N"/>
</dbReference>
<evidence type="ECO:0000259" key="8">
    <source>
        <dbReference type="Pfam" id="PF00441"/>
    </source>
</evidence>
<dbReference type="FunFam" id="2.40.110.10:FF:000002">
    <property type="entry name" value="Acyl-CoA dehydrogenase fadE12"/>
    <property type="match status" value="1"/>
</dbReference>
<keyword evidence="3 7" id="KW-0285">Flavoprotein</keyword>
<protein>
    <submittedName>
        <fullName evidence="11">Acyl-CoA dehydrogenase</fullName>
    </submittedName>
</protein>
<reference evidence="11 12" key="1">
    <citation type="submission" date="2014-07" db="EMBL/GenBank/DDBJ databases">
        <title>Genome Sequence of Rhodococcus opacus Strain R7, a Biodegrader of Mono- and Polycyclic Aromatic Hydrocarbons.</title>
        <authorList>
            <person name="Di Gennaro P."/>
            <person name="Zampolli J."/>
            <person name="Presti I."/>
            <person name="Cappelletti M."/>
            <person name="D'Ursi P."/>
            <person name="Orro A."/>
            <person name="Mezzelani A."/>
            <person name="Milanesi L."/>
        </authorList>
    </citation>
    <scope>NUCLEOTIDE SEQUENCE [LARGE SCALE GENOMIC DNA]</scope>
    <source>
        <strain evidence="11 12">R7</strain>
    </source>
</reference>
<dbReference type="PANTHER" id="PTHR43884">
    <property type="entry name" value="ACYL-COA DEHYDROGENASE"/>
    <property type="match status" value="1"/>
</dbReference>
<evidence type="ECO:0000256" key="4">
    <source>
        <dbReference type="ARBA" id="ARBA00022827"/>
    </source>
</evidence>
<dbReference type="Gene3D" id="2.40.110.10">
    <property type="entry name" value="Butyryl-CoA Dehydrogenase, subunit A, domain 2"/>
    <property type="match status" value="1"/>
</dbReference>
<feature type="domain" description="Acyl-CoA dehydrogenase/oxidase C-terminal" evidence="8">
    <location>
        <begin position="229"/>
        <end position="377"/>
    </location>
</feature>
<gene>
    <name evidence="11" type="ORF">EP51_00585</name>
</gene>
<dbReference type="InterPro" id="IPR037069">
    <property type="entry name" value="AcylCoA_DH/ox_N_sf"/>
</dbReference>
<dbReference type="InterPro" id="IPR006089">
    <property type="entry name" value="Acyl-CoA_DH_CS"/>
</dbReference>
<dbReference type="InterPro" id="IPR046373">
    <property type="entry name" value="Acyl-CoA_Oxase/DH_mid-dom_sf"/>
</dbReference>
<keyword evidence="4 7" id="KW-0274">FAD</keyword>
<evidence type="ECO:0000259" key="9">
    <source>
        <dbReference type="Pfam" id="PF02770"/>
    </source>
</evidence>
<dbReference type="Pfam" id="PF02770">
    <property type="entry name" value="Acyl-CoA_dh_M"/>
    <property type="match status" value="1"/>
</dbReference>
<dbReference type="Gene3D" id="1.20.140.10">
    <property type="entry name" value="Butyryl-CoA Dehydrogenase, subunit A, domain 3"/>
    <property type="match status" value="1"/>
</dbReference>
<dbReference type="Proteomes" id="UP000028488">
    <property type="component" value="Chromosome"/>
</dbReference>
<accession>A0A076EDP6</accession>
<evidence type="ECO:0000256" key="3">
    <source>
        <dbReference type="ARBA" id="ARBA00022630"/>
    </source>
</evidence>
<comment type="cofactor">
    <cofactor evidence="1 7">
        <name>FAD</name>
        <dbReference type="ChEBI" id="CHEBI:57692"/>
    </cofactor>
</comment>
<organism evidence="11 12">
    <name type="scientific">Rhodococcus opacus</name>
    <name type="common">Nocardia opaca</name>
    <dbReference type="NCBI Taxonomy" id="37919"/>
    <lineage>
        <taxon>Bacteria</taxon>
        <taxon>Bacillati</taxon>
        <taxon>Actinomycetota</taxon>
        <taxon>Actinomycetes</taxon>
        <taxon>Mycobacteriales</taxon>
        <taxon>Nocardiaceae</taxon>
        <taxon>Rhodococcus</taxon>
    </lineage>
</organism>
<dbReference type="SUPFAM" id="SSF47203">
    <property type="entry name" value="Acyl-CoA dehydrogenase C-terminal domain-like"/>
    <property type="match status" value="1"/>
</dbReference>
<dbReference type="InterPro" id="IPR036250">
    <property type="entry name" value="AcylCo_DH-like_C"/>
</dbReference>
<dbReference type="PROSITE" id="PS00073">
    <property type="entry name" value="ACYL_COA_DH_2"/>
    <property type="match status" value="1"/>
</dbReference>
<dbReference type="GO" id="GO:0003995">
    <property type="term" value="F:acyl-CoA dehydrogenase activity"/>
    <property type="evidence" value="ECO:0007669"/>
    <property type="project" value="InterPro"/>
</dbReference>
<dbReference type="InterPro" id="IPR009100">
    <property type="entry name" value="AcylCoA_DH/oxidase_NM_dom_sf"/>
</dbReference>
<evidence type="ECO:0000256" key="7">
    <source>
        <dbReference type="RuleBase" id="RU362125"/>
    </source>
</evidence>
<dbReference type="Pfam" id="PF00441">
    <property type="entry name" value="Acyl-CoA_dh_1"/>
    <property type="match status" value="1"/>
</dbReference>
<evidence type="ECO:0000256" key="2">
    <source>
        <dbReference type="ARBA" id="ARBA00009347"/>
    </source>
</evidence>
<dbReference type="EMBL" id="CP008947">
    <property type="protein sequence ID" value="AII03232.1"/>
    <property type="molecule type" value="Genomic_DNA"/>
</dbReference>
<dbReference type="eggNOG" id="COG1960">
    <property type="taxonomic scope" value="Bacteria"/>
</dbReference>
<evidence type="ECO:0000256" key="5">
    <source>
        <dbReference type="ARBA" id="ARBA00023002"/>
    </source>
</evidence>
<evidence type="ECO:0000313" key="12">
    <source>
        <dbReference type="Proteomes" id="UP000028488"/>
    </source>
</evidence>
<sequence>MKRTIFEPEHEQFREAVRAFLIKEAVPHTEEWEEAGMVDRGFWRRAAAQGLVGFAAPEEFGGGGLRDFRFNAVLNEEVVRTGTVGDGFSLTNDIVLPYFLDLADEAQQKRWLPDIVSGERTIAVSMSEPGTGSDLRAIKTTARREGSGWRITGSKTFVTSGMQADLVIVAARIPEGDGGGFGLFVVEDGQPGFERGRKLSKIGRKAQDTAELFFQNVEVQPENVLGEPGKGLRYLMANLAQERLSMAVVAVASAEYALDLALSYAKERRAFGSPIGSFQANRFTLAELSTKVQIARVFLDRCLDAHGNGELTAADAAGAKFWTTELEFEALDTCLQLHGGYGYMEEYEVARRWRDSRVQQIYGGTNQIMREIVGRSLGL</sequence>
<comment type="catalytic activity">
    <reaction evidence="6">
        <text>a 2,3-saturated acyl-CoA + A = a 2,3-dehydroacyl-CoA + AH2</text>
        <dbReference type="Rhea" id="RHEA:48608"/>
        <dbReference type="ChEBI" id="CHEBI:13193"/>
        <dbReference type="ChEBI" id="CHEBI:17499"/>
        <dbReference type="ChEBI" id="CHEBI:60015"/>
        <dbReference type="ChEBI" id="CHEBI:65111"/>
    </reaction>
</comment>
<feature type="domain" description="Acyl-CoA oxidase/dehydrogenase middle" evidence="9">
    <location>
        <begin position="123"/>
        <end position="217"/>
    </location>
</feature>
<name>A0A076EDP6_RHOOP</name>
<dbReference type="Pfam" id="PF02771">
    <property type="entry name" value="Acyl-CoA_dh_N"/>
    <property type="match status" value="1"/>
</dbReference>
<keyword evidence="5 7" id="KW-0560">Oxidoreductase</keyword>
<dbReference type="AlphaFoldDB" id="A0A076EDP6"/>
<evidence type="ECO:0000313" key="11">
    <source>
        <dbReference type="EMBL" id="AII03232.1"/>
    </source>
</evidence>